<dbReference type="EMBL" id="LAZL01000026">
    <property type="protein sequence ID" value="KMT64362.1"/>
    <property type="molecule type" value="Genomic_DNA"/>
</dbReference>
<dbReference type="Proteomes" id="UP000037600">
    <property type="component" value="Unassembled WGS sequence"/>
</dbReference>
<feature type="transmembrane region" description="Helical" evidence="1">
    <location>
        <begin position="34"/>
        <end position="51"/>
    </location>
</feature>
<evidence type="ECO:0000313" key="4">
    <source>
        <dbReference type="Proteomes" id="UP000037600"/>
    </source>
</evidence>
<dbReference type="OrthoDB" id="6388864at2"/>
<dbReference type="AlphaFoldDB" id="A0A0J8GNJ6"/>
<dbReference type="STRING" id="1513271.XM47_14785"/>
<accession>A0A0J8GNJ6</accession>
<organism evidence="3 4">
    <name type="scientific">Catenovulum maritimum</name>
    <dbReference type="NCBI Taxonomy" id="1513271"/>
    <lineage>
        <taxon>Bacteria</taxon>
        <taxon>Pseudomonadati</taxon>
        <taxon>Pseudomonadota</taxon>
        <taxon>Gammaproteobacteria</taxon>
        <taxon>Alteromonadales</taxon>
        <taxon>Alteromonadaceae</taxon>
        <taxon>Catenovulum</taxon>
    </lineage>
</organism>
<sequence>MKYLILLFTALFSSVALAHEDHALEGIAHEVYHVMFLVLLVLVLFKAVSWFKTRSKNSSNKFKK</sequence>
<gene>
    <name evidence="3" type="ORF">XM47_14785</name>
</gene>
<keyword evidence="1" id="KW-0472">Membrane</keyword>
<evidence type="ECO:0000256" key="1">
    <source>
        <dbReference type="SAM" id="Phobius"/>
    </source>
</evidence>
<evidence type="ECO:0000256" key="2">
    <source>
        <dbReference type="SAM" id="SignalP"/>
    </source>
</evidence>
<name>A0A0J8GNJ6_9ALTE</name>
<protein>
    <submittedName>
        <fullName evidence="3">Uncharacterized protein</fullName>
    </submittedName>
</protein>
<keyword evidence="1" id="KW-1133">Transmembrane helix</keyword>
<comment type="caution">
    <text evidence="3">The sequence shown here is derived from an EMBL/GenBank/DDBJ whole genome shotgun (WGS) entry which is preliminary data.</text>
</comment>
<keyword evidence="2" id="KW-0732">Signal</keyword>
<proteinExistence type="predicted"/>
<dbReference type="RefSeq" id="WP_048694136.1">
    <property type="nucleotide sequence ID" value="NZ_KQ130498.1"/>
</dbReference>
<keyword evidence="4" id="KW-1185">Reference proteome</keyword>
<keyword evidence="1" id="KW-0812">Transmembrane</keyword>
<feature type="chain" id="PRO_5005298420" evidence="2">
    <location>
        <begin position="19"/>
        <end position="64"/>
    </location>
</feature>
<reference evidence="3 4" key="1">
    <citation type="submission" date="2015-04" db="EMBL/GenBank/DDBJ databases">
        <title>Draft Genome Sequence of the Novel Agar-Digesting Marine Bacterium Q1.</title>
        <authorList>
            <person name="Li Y."/>
            <person name="Li D."/>
            <person name="Chen G."/>
            <person name="Du Z."/>
        </authorList>
    </citation>
    <scope>NUCLEOTIDE SEQUENCE [LARGE SCALE GENOMIC DNA]</scope>
    <source>
        <strain evidence="3 4">Q1</strain>
    </source>
</reference>
<feature type="signal peptide" evidence="2">
    <location>
        <begin position="1"/>
        <end position="18"/>
    </location>
</feature>
<evidence type="ECO:0000313" key="3">
    <source>
        <dbReference type="EMBL" id="KMT64362.1"/>
    </source>
</evidence>